<dbReference type="Gene3D" id="1.10.630.10">
    <property type="entry name" value="Cytochrome P450"/>
    <property type="match status" value="1"/>
</dbReference>
<evidence type="ECO:0000256" key="11">
    <source>
        <dbReference type="ARBA" id="ARBA00023136"/>
    </source>
</evidence>
<dbReference type="EMBL" id="JAGXEW010000496">
    <property type="protein sequence ID" value="KAK1138870.1"/>
    <property type="molecule type" value="Genomic_DNA"/>
</dbReference>
<evidence type="ECO:0000256" key="3">
    <source>
        <dbReference type="ARBA" id="ARBA00010617"/>
    </source>
</evidence>
<keyword evidence="11" id="KW-0472">Membrane</keyword>
<comment type="similarity">
    <text evidence="3">Belongs to the cytochrome P450 family.</text>
</comment>
<dbReference type="Proteomes" id="UP001230051">
    <property type="component" value="Unassembled WGS sequence"/>
</dbReference>
<dbReference type="PRINTS" id="PR00463">
    <property type="entry name" value="EP450I"/>
</dbReference>
<evidence type="ECO:0000256" key="18">
    <source>
        <dbReference type="ARBA" id="ARBA00044304"/>
    </source>
</evidence>
<reference evidence="21" key="1">
    <citation type="submission" date="2022-02" db="EMBL/GenBank/DDBJ databases">
        <title>Atlantic sturgeon de novo genome assembly.</title>
        <authorList>
            <person name="Stock M."/>
            <person name="Klopp C."/>
            <person name="Guiguen Y."/>
            <person name="Cabau C."/>
            <person name="Parinello H."/>
            <person name="Santidrian Yebra-Pimentel E."/>
            <person name="Kuhl H."/>
            <person name="Dirks R.P."/>
            <person name="Guessner J."/>
            <person name="Wuertz S."/>
            <person name="Du K."/>
            <person name="Schartl M."/>
        </authorList>
    </citation>
    <scope>NUCLEOTIDE SEQUENCE</scope>
    <source>
        <strain evidence="21">STURGEONOMICS-FGT-2020</strain>
        <tissue evidence="21">Whole blood</tissue>
    </source>
</reference>
<dbReference type="SUPFAM" id="SSF48264">
    <property type="entry name" value="Cytochrome P450"/>
    <property type="match status" value="1"/>
</dbReference>
<comment type="caution">
    <text evidence="21">The sequence shown here is derived from an EMBL/GenBank/DDBJ whole genome shotgun (WGS) entry which is preliminary data.</text>
</comment>
<evidence type="ECO:0000313" key="21">
    <source>
        <dbReference type="EMBL" id="KAK1138870.1"/>
    </source>
</evidence>
<comment type="cofactor">
    <cofactor evidence="1">
        <name>heme b</name>
        <dbReference type="ChEBI" id="CHEBI:60344"/>
    </cofactor>
</comment>
<keyword evidence="8" id="KW-0408">Iron</keyword>
<keyword evidence="9" id="KW-0503">Monooxygenase</keyword>
<dbReference type="GO" id="GO:0004509">
    <property type="term" value="F:steroid 21-monooxygenase activity"/>
    <property type="evidence" value="ECO:0007669"/>
    <property type="project" value="UniProtKB-EC"/>
</dbReference>
<name>A0AAD8FNS9_ACIOX</name>
<evidence type="ECO:0000256" key="14">
    <source>
        <dbReference type="ARBA" id="ARBA00044116"/>
    </source>
</evidence>
<keyword evidence="10" id="KW-0446">Lipid-binding</keyword>
<keyword evidence="12" id="KW-0755">Steroidogenesis</keyword>
<evidence type="ECO:0000256" key="10">
    <source>
        <dbReference type="ARBA" id="ARBA00023121"/>
    </source>
</evidence>
<dbReference type="GO" id="GO:0005506">
    <property type="term" value="F:iron ion binding"/>
    <property type="evidence" value="ECO:0007669"/>
    <property type="project" value="InterPro"/>
</dbReference>
<keyword evidence="20" id="KW-0732">Signal</keyword>
<dbReference type="Pfam" id="PF00067">
    <property type="entry name" value="p450"/>
    <property type="match status" value="1"/>
</dbReference>
<evidence type="ECO:0000313" key="22">
    <source>
        <dbReference type="Proteomes" id="UP001230051"/>
    </source>
</evidence>
<feature type="non-terminal residue" evidence="21">
    <location>
        <position position="333"/>
    </location>
</feature>
<keyword evidence="7" id="KW-0560">Oxidoreductase</keyword>
<protein>
    <recommendedName>
        <fullName evidence="14">Steroid 21-hydroxylase</fullName>
        <ecNumber evidence="13">1.14.14.16</ecNumber>
    </recommendedName>
    <alternativeName>
        <fullName evidence="18">21-OHase</fullName>
    </alternativeName>
    <alternativeName>
        <fullName evidence="15">Cytochrome P-450c21</fullName>
    </alternativeName>
    <alternativeName>
        <fullName evidence="19">Cytochrome P450 21</fullName>
    </alternativeName>
    <alternativeName>
        <fullName evidence="17">Cytochrome P450 XXI</fullName>
    </alternativeName>
    <alternativeName>
        <fullName evidence="16">Cytochrome P450-C21</fullName>
    </alternativeName>
</protein>
<evidence type="ECO:0000256" key="9">
    <source>
        <dbReference type="ARBA" id="ARBA00023033"/>
    </source>
</evidence>
<accession>A0AAD8FNS9</accession>
<dbReference type="InterPro" id="IPR001128">
    <property type="entry name" value="Cyt_P450"/>
</dbReference>
<dbReference type="AlphaFoldDB" id="A0AAD8FNS9"/>
<keyword evidence="4" id="KW-0349">Heme</keyword>
<evidence type="ECO:0000256" key="5">
    <source>
        <dbReference type="ARBA" id="ARBA00022665"/>
    </source>
</evidence>
<organism evidence="21 22">
    <name type="scientific">Acipenser oxyrinchus oxyrinchus</name>
    <dbReference type="NCBI Taxonomy" id="40147"/>
    <lineage>
        <taxon>Eukaryota</taxon>
        <taxon>Metazoa</taxon>
        <taxon>Chordata</taxon>
        <taxon>Craniata</taxon>
        <taxon>Vertebrata</taxon>
        <taxon>Euteleostomi</taxon>
        <taxon>Actinopterygii</taxon>
        <taxon>Chondrostei</taxon>
        <taxon>Acipenseriformes</taxon>
        <taxon>Acipenseridae</taxon>
        <taxon>Acipenser</taxon>
    </lineage>
</organism>
<evidence type="ECO:0000256" key="19">
    <source>
        <dbReference type="ARBA" id="ARBA00044342"/>
    </source>
</evidence>
<keyword evidence="5" id="KW-0754">Steroid-binding</keyword>
<dbReference type="GO" id="GO:0004508">
    <property type="term" value="F:steroid 17-alpha-monooxygenase activity"/>
    <property type="evidence" value="ECO:0007669"/>
    <property type="project" value="TreeGrafter"/>
</dbReference>
<evidence type="ECO:0000256" key="16">
    <source>
        <dbReference type="ARBA" id="ARBA00044265"/>
    </source>
</evidence>
<evidence type="ECO:0000256" key="13">
    <source>
        <dbReference type="ARBA" id="ARBA00044040"/>
    </source>
</evidence>
<dbReference type="InterPro" id="IPR036396">
    <property type="entry name" value="Cyt_P450_sf"/>
</dbReference>
<feature type="signal peptide" evidence="20">
    <location>
        <begin position="1"/>
        <end position="21"/>
    </location>
</feature>
<feature type="chain" id="PRO_5042002251" description="Steroid 21-hydroxylase" evidence="20">
    <location>
        <begin position="22"/>
        <end position="333"/>
    </location>
</feature>
<dbReference type="GO" id="GO:0042446">
    <property type="term" value="P:hormone biosynthetic process"/>
    <property type="evidence" value="ECO:0007669"/>
    <property type="project" value="TreeGrafter"/>
</dbReference>
<evidence type="ECO:0000256" key="6">
    <source>
        <dbReference type="ARBA" id="ARBA00022723"/>
    </source>
</evidence>
<evidence type="ECO:0000256" key="1">
    <source>
        <dbReference type="ARBA" id="ARBA00001970"/>
    </source>
</evidence>
<evidence type="ECO:0000256" key="12">
    <source>
        <dbReference type="ARBA" id="ARBA00023250"/>
    </source>
</evidence>
<dbReference type="InterPro" id="IPR002401">
    <property type="entry name" value="Cyt_P450_E_grp-I"/>
</dbReference>
<evidence type="ECO:0000256" key="15">
    <source>
        <dbReference type="ARBA" id="ARBA00044217"/>
    </source>
</evidence>
<dbReference type="PANTHER" id="PTHR24289:SF17">
    <property type="entry name" value="STEROID 21-HYDROXYLASE ISOFORM X1"/>
    <property type="match status" value="1"/>
</dbReference>
<evidence type="ECO:0000256" key="17">
    <source>
        <dbReference type="ARBA" id="ARBA00044282"/>
    </source>
</evidence>
<dbReference type="PANTHER" id="PTHR24289">
    <property type="entry name" value="STEROID 17-ALPHA-HYDROXYLASE/17,20 LYASE"/>
    <property type="match status" value="1"/>
</dbReference>
<dbReference type="GO" id="GO:0006694">
    <property type="term" value="P:steroid biosynthetic process"/>
    <property type="evidence" value="ECO:0007669"/>
    <property type="project" value="UniProtKB-KW"/>
</dbReference>
<evidence type="ECO:0000256" key="20">
    <source>
        <dbReference type="SAM" id="SignalP"/>
    </source>
</evidence>
<dbReference type="GO" id="GO:0005789">
    <property type="term" value="C:endoplasmic reticulum membrane"/>
    <property type="evidence" value="ECO:0007669"/>
    <property type="project" value="UniProtKB-SubCell"/>
</dbReference>
<evidence type="ECO:0000256" key="2">
    <source>
        <dbReference type="ARBA" id="ARBA00004406"/>
    </source>
</evidence>
<proteinExistence type="inferred from homology"/>
<dbReference type="GO" id="GO:0042448">
    <property type="term" value="P:progesterone metabolic process"/>
    <property type="evidence" value="ECO:0007669"/>
    <property type="project" value="TreeGrafter"/>
</dbReference>
<keyword evidence="22" id="KW-1185">Reference proteome</keyword>
<gene>
    <name evidence="21" type="primary">CYP21</name>
    <name evidence="21" type="ORF">AOXY_G37718</name>
</gene>
<evidence type="ECO:0000256" key="4">
    <source>
        <dbReference type="ARBA" id="ARBA00022617"/>
    </source>
</evidence>
<dbReference type="GO" id="GO:0020037">
    <property type="term" value="F:heme binding"/>
    <property type="evidence" value="ECO:0007669"/>
    <property type="project" value="InterPro"/>
</dbReference>
<sequence>MLVSLALLVLGSALFLSLVLRRGVGKTLPIPCAASPAARMPGPWALPGLGNLLDLGRRDLPEHLNRLARRYGDIYRLRSGNTDIVVLNSIELIREALLKKWSHFAGRPHSYTAECISFGGKDLSLGDYSPLWRAQRRLVHGALQRCRATNLESVVTREARQLSQELSRYAGRAVDLSSDFSMCSCNIICTLTFGTRFEKEDSEFVGIHVCLNEIVALWGSPLINALDSFPLLRKLPNPAFSRLLHAVSRRDEIVSNHIQQHKDRAGYDDVADITDALLQSLSQPAVVMESQERVTEQHIHMSIVDLFIGGTETTAAWLCWAIAFLLHRPEVSQ</sequence>
<comment type="subcellular location">
    <subcellularLocation>
        <location evidence="2">Endoplasmic reticulum membrane</location>
        <topology evidence="2">Peripheral membrane protein</topology>
    </subcellularLocation>
</comment>
<evidence type="ECO:0000256" key="7">
    <source>
        <dbReference type="ARBA" id="ARBA00023002"/>
    </source>
</evidence>
<keyword evidence="6" id="KW-0479">Metal-binding</keyword>
<dbReference type="GO" id="GO:0005496">
    <property type="term" value="F:steroid binding"/>
    <property type="evidence" value="ECO:0007669"/>
    <property type="project" value="UniProtKB-KW"/>
</dbReference>
<dbReference type="EC" id="1.14.14.16" evidence="13"/>
<evidence type="ECO:0000256" key="8">
    <source>
        <dbReference type="ARBA" id="ARBA00023004"/>
    </source>
</evidence>